<dbReference type="EMBL" id="SMTK01000001">
    <property type="protein sequence ID" value="TDK27899.1"/>
    <property type="molecule type" value="Genomic_DNA"/>
</dbReference>
<comment type="caution">
    <text evidence="2">The sequence shown here is derived from an EMBL/GenBank/DDBJ whole genome shotgun (WGS) entry which is preliminary data.</text>
</comment>
<dbReference type="Pfam" id="PF02645">
    <property type="entry name" value="DegV"/>
    <property type="match status" value="1"/>
</dbReference>
<dbReference type="InterPro" id="IPR003797">
    <property type="entry name" value="DegV"/>
</dbReference>
<dbReference type="AlphaFoldDB" id="A0A4R5U2K9"/>
<evidence type="ECO:0000313" key="3">
    <source>
        <dbReference type="Proteomes" id="UP000295411"/>
    </source>
</evidence>
<dbReference type="NCBIfam" id="TIGR00762">
    <property type="entry name" value="DegV"/>
    <property type="match status" value="1"/>
</dbReference>
<dbReference type="Gene3D" id="3.30.1180.10">
    <property type="match status" value="1"/>
</dbReference>
<protein>
    <submittedName>
        <fullName evidence="2">DegV family protein</fullName>
    </submittedName>
</protein>
<gene>
    <name evidence="2" type="ORF">E2F48_01940</name>
</gene>
<dbReference type="OrthoDB" id="9760324at2"/>
<reference evidence="2 3" key="1">
    <citation type="submission" date="2019-03" db="EMBL/GenBank/DDBJ databases">
        <title>Arthrobacter sp. nov., an bacterium isolated from biocrust in Mu Us Desert.</title>
        <authorList>
            <person name="Lixiong L."/>
        </authorList>
    </citation>
    <scope>NUCLEOTIDE SEQUENCE [LARGE SCALE GENOMIC DNA]</scope>
    <source>
        <strain evidence="2 3">SLN-3</strain>
    </source>
</reference>
<dbReference type="InterPro" id="IPR043168">
    <property type="entry name" value="DegV_C"/>
</dbReference>
<keyword evidence="3" id="KW-1185">Reference proteome</keyword>
<evidence type="ECO:0000256" key="1">
    <source>
        <dbReference type="ARBA" id="ARBA00023121"/>
    </source>
</evidence>
<dbReference type="RefSeq" id="WP_133402314.1">
    <property type="nucleotide sequence ID" value="NZ_SMTK01000001.1"/>
</dbReference>
<proteinExistence type="predicted"/>
<dbReference type="Proteomes" id="UP000295411">
    <property type="component" value="Unassembled WGS sequence"/>
</dbReference>
<dbReference type="GO" id="GO:0008289">
    <property type="term" value="F:lipid binding"/>
    <property type="evidence" value="ECO:0007669"/>
    <property type="project" value="UniProtKB-KW"/>
</dbReference>
<dbReference type="PROSITE" id="PS51482">
    <property type="entry name" value="DEGV"/>
    <property type="match status" value="1"/>
</dbReference>
<sequence length="293" mass="29826">MASDGLPAAVVTDSAAGFPPGWLDGQGRAGGVTVVPLPVLIAGQIYSDGGDSLVEPLTIALAQGSEVRTSRPSPGQFERAYRALEAEGHSGIISIHLSGALSGTVDAARLAASSVGVPVEVIDSRTAGMPLGYAAVAALQSLQQGASLERSAAAAAIVCRTSELYFYVPSLDQLRRGGRISAAASWLGNVLSVKALLRIQDGRVVPVEKVRTADRALDRLLEIVQGAAAARPGGSEITVHHFGNDDEAAGFAARLESCLPGTPVSLARCPSVLAAHAGLGVMAVAVVPRPLSS</sequence>
<organism evidence="2 3">
    <name type="scientific">Arthrobacter crusticola</name>
    <dbReference type="NCBI Taxonomy" id="2547960"/>
    <lineage>
        <taxon>Bacteria</taxon>
        <taxon>Bacillati</taxon>
        <taxon>Actinomycetota</taxon>
        <taxon>Actinomycetes</taxon>
        <taxon>Micrococcales</taxon>
        <taxon>Micrococcaceae</taxon>
        <taxon>Arthrobacter</taxon>
    </lineage>
</organism>
<accession>A0A4R5U2K9</accession>
<keyword evidence="1" id="KW-0446">Lipid-binding</keyword>
<dbReference type="PANTHER" id="PTHR33434">
    <property type="entry name" value="DEGV DOMAIN-CONTAINING PROTEIN DR_1986-RELATED"/>
    <property type="match status" value="1"/>
</dbReference>
<dbReference type="PANTHER" id="PTHR33434:SF2">
    <property type="entry name" value="FATTY ACID-BINDING PROTEIN TM_1468"/>
    <property type="match status" value="1"/>
</dbReference>
<dbReference type="Gene3D" id="3.40.50.10170">
    <property type="match status" value="1"/>
</dbReference>
<dbReference type="InterPro" id="IPR050270">
    <property type="entry name" value="DegV_domain_contain"/>
</dbReference>
<evidence type="ECO:0000313" key="2">
    <source>
        <dbReference type="EMBL" id="TDK27899.1"/>
    </source>
</evidence>
<name>A0A4R5U2K9_9MICC</name>
<dbReference type="SUPFAM" id="SSF82549">
    <property type="entry name" value="DAK1/DegV-like"/>
    <property type="match status" value="1"/>
</dbReference>